<keyword evidence="3" id="KW-1185">Reference proteome</keyword>
<dbReference type="Proteomes" id="UP000054537">
    <property type="component" value="Unassembled WGS sequence"/>
</dbReference>
<dbReference type="Pfam" id="PF14273">
    <property type="entry name" value="DUF4360"/>
    <property type="match status" value="1"/>
</dbReference>
<name>A0A0A6X9A8_ACTUT</name>
<reference evidence="2 3" key="1">
    <citation type="submission" date="2014-10" db="EMBL/GenBank/DDBJ databases">
        <title>Draft genome sequence of Actinoplanes utahensis NRRL 12052.</title>
        <authorList>
            <person name="Velasco-Bucheli B."/>
            <person name="del Cerro C."/>
            <person name="Hormigo D."/>
            <person name="Garcia J.L."/>
            <person name="Acebal C."/>
            <person name="Arroyo M."/>
            <person name="de la Mata I."/>
        </authorList>
    </citation>
    <scope>NUCLEOTIDE SEQUENCE [LARGE SCALE GENOMIC DNA]</scope>
    <source>
        <strain evidence="2 3">NRRL 12052</strain>
    </source>
</reference>
<dbReference type="PANTHER" id="PTHR38847">
    <property type="match status" value="1"/>
</dbReference>
<organism evidence="2 3">
    <name type="scientific">Actinoplanes utahensis</name>
    <dbReference type="NCBI Taxonomy" id="1869"/>
    <lineage>
        <taxon>Bacteria</taxon>
        <taxon>Bacillati</taxon>
        <taxon>Actinomycetota</taxon>
        <taxon>Actinomycetes</taxon>
        <taxon>Micromonosporales</taxon>
        <taxon>Micromonosporaceae</taxon>
        <taxon>Actinoplanes</taxon>
    </lineage>
</organism>
<dbReference type="AlphaFoldDB" id="A0A0A6X9A8"/>
<evidence type="ECO:0000313" key="2">
    <source>
        <dbReference type="EMBL" id="KHD76702.1"/>
    </source>
</evidence>
<evidence type="ECO:0000313" key="3">
    <source>
        <dbReference type="Proteomes" id="UP000054537"/>
    </source>
</evidence>
<evidence type="ECO:0000256" key="1">
    <source>
        <dbReference type="SAM" id="SignalP"/>
    </source>
</evidence>
<feature type="signal peptide" evidence="1">
    <location>
        <begin position="1"/>
        <end position="23"/>
    </location>
</feature>
<accession>A0A0A6X9A8</accession>
<proteinExistence type="predicted"/>
<feature type="chain" id="PRO_5002033682" description="DUF4360 domain-containing protein" evidence="1">
    <location>
        <begin position="24"/>
        <end position="215"/>
    </location>
</feature>
<gene>
    <name evidence="2" type="ORF">MB27_15555</name>
</gene>
<dbReference type="eggNOG" id="ENOG502Z7NZ">
    <property type="taxonomic scope" value="Bacteria"/>
</dbReference>
<dbReference type="EMBL" id="JRTT01000016">
    <property type="protein sequence ID" value="KHD76702.1"/>
    <property type="molecule type" value="Genomic_DNA"/>
</dbReference>
<sequence length="215" mass="23527">MLRSMTAGTALLGVLAMAAPAQAVPEHAPKPDKMMVIDVVSANGSGCPDGSADIQVSPDFTAFTVTYSKYTASVGPDASPLDFRKNCQMALDIKVPSGFTFAIASADYRGYASLRPGSYGQQMASYYFQGHSHTTRSRHDFKGPMEDSWQRNDKVGIASMSFLPCGERRFLNINTELRVNRGTSDTKKHTNFLSMDSTDAAINTLYRVEWKRCGK</sequence>
<evidence type="ECO:0008006" key="4">
    <source>
        <dbReference type="Google" id="ProtNLM"/>
    </source>
</evidence>
<dbReference type="RefSeq" id="WP_043525247.1">
    <property type="nucleotide sequence ID" value="NZ_BAABKU010000018.1"/>
</dbReference>
<dbReference type="STRING" id="1869.MB27_15555"/>
<comment type="caution">
    <text evidence="2">The sequence shown here is derived from an EMBL/GenBank/DDBJ whole genome shotgun (WGS) entry which is preliminary data.</text>
</comment>
<protein>
    <recommendedName>
        <fullName evidence="4">DUF4360 domain-containing protein</fullName>
    </recommendedName>
</protein>
<dbReference type="InterPro" id="IPR025649">
    <property type="entry name" value="DUF4360"/>
</dbReference>
<dbReference type="PANTHER" id="PTHR38847:SF1">
    <property type="entry name" value="PSEUDOURIDINE SYNTHASE RSUA_RLUA-LIKE DOMAIN-CONTAINING PROTEIN"/>
    <property type="match status" value="1"/>
</dbReference>
<dbReference type="OrthoDB" id="482707at2"/>
<keyword evidence="1" id="KW-0732">Signal</keyword>